<accession>J4H523</accession>
<dbReference type="Proteomes" id="UP000006352">
    <property type="component" value="Unassembled WGS sequence"/>
</dbReference>
<keyword evidence="4" id="KW-0472">Membrane</keyword>
<evidence type="ECO:0000256" key="1">
    <source>
        <dbReference type="ARBA" id="ARBA00004167"/>
    </source>
</evidence>
<feature type="region of interest" description="Disordered" evidence="5">
    <location>
        <begin position="515"/>
        <end position="548"/>
    </location>
</feature>
<feature type="region of interest" description="Disordered" evidence="5">
    <location>
        <begin position="208"/>
        <end position="227"/>
    </location>
</feature>
<comment type="subcellular location">
    <subcellularLocation>
        <location evidence="1">Membrane</location>
        <topology evidence="1">Single-pass membrane protein</topology>
    </subcellularLocation>
</comment>
<keyword evidence="3" id="KW-1133">Transmembrane helix</keyword>
<feature type="compositionally biased region" description="Low complexity" evidence="5">
    <location>
        <begin position="636"/>
        <end position="645"/>
    </location>
</feature>
<feature type="region of interest" description="Disordered" evidence="5">
    <location>
        <begin position="614"/>
        <end position="766"/>
    </location>
</feature>
<sequence>MPPTSSSSSDPSSARGRTSASARTDLSASSTRSSTSTTSRLSTSSSNTARSSSSVSTASSSRTSDSTAFTTSTTSTASSSESHTAPSSSHTSSHTSFMSTTASSYRTVATSSSLGTTSDSRSPDASPSSTRSNNDTSPRTASSSRSFSVSLSGSDPSSSDPASHASTTSSPLTSSTDPTFSFTTTHPILQPSSPSITSVSAFTVHSSDSSTSWTTYSSPTSTSHSTSDQMTWSTIVETIVLTSTYTGQDWTSVTQWTSVVVTGTLIPEQSGDPHNDALAHSPGALAGVILGSMAFVSMLALMLVLAYRRHRLHRTEAEAAALNGTRGRRPSMILADDDYDDSPGVNSMSPFSPHGPGGMMQFGPPVALLAGMGAGPAAYNRLRGGESGAEMNLDPSGHEMLDGSGMIARRLTTSELADLALGPTSMADVVLTRDSGSGSGSGSGLAYARASAGSSSMGLISGYGGSNEAEGSADEMGMGIGSRADSGEGDMNAPLIQYTNSPDASTDLHTLYGAVDPTPLARVARPPRSPTRSRTSSSGPEPAAWLSGRDTEYGTIPVMSSSVLASMPALSNSHYSGVGIASPTRMSAALVNNSDPGDPFRDPPSFYSFDEAMQGPQMGGSGSDEIIHAPGGGVTGYSSSSSHGHGVTGLGVAGISSGSSHGDGGHEPGSSSGHGQDGVSSSGHGLYGEGRRSPGPSSLLPTQTAVPPVLRPRGGDEGDDGVDDSSDIDSRGRSKRRRQSFFGLGKPLPWKRESTSSSASDAMSAGMRSSYARTSDSTQMSTHQVSPVASFYGPARFAMANSNKAVATASTMADTLRFAQGQGPPGMAANAYTIHGRPPSMIRPHSPTMPPGSLTSPAFPFLSQVYAPHAMNGLPTVMLSDAASSSEAQHRLNASVPGWQGLRGMFGTPDMPSPAPTEVSSHNAPEGLLDPRLGQLGVVGMQSQGALSFRDDVDYSRPIGALVHNRQYSQTTFRTGDTRSVDVPGDDDDDDVSVFQEAIS</sequence>
<protein>
    <submittedName>
        <fullName evidence="6">Uncharacterized protein</fullName>
    </submittedName>
</protein>
<proteinExistence type="predicted"/>
<dbReference type="GeneID" id="24100900"/>
<keyword evidence="2" id="KW-0812">Transmembrane</keyword>
<dbReference type="EMBL" id="HE797219">
    <property type="protein sequence ID" value="CCM05989.1"/>
    <property type="molecule type" value="Genomic_DNA"/>
</dbReference>
<feature type="region of interest" description="Disordered" evidence="5">
    <location>
        <begin position="1"/>
        <end position="188"/>
    </location>
</feature>
<reference evidence="6 7" key="1">
    <citation type="journal article" date="2012" name="Appl. Environ. Microbiol.">
        <title>Short-read sequencing for genomic analysis of the brown rot fungus Fibroporia radiculosa.</title>
        <authorList>
            <person name="Tang J.D."/>
            <person name="Perkins A.D."/>
            <person name="Sonstegard T.S."/>
            <person name="Schroeder S.G."/>
            <person name="Burgess S.C."/>
            <person name="Diehl S.V."/>
        </authorList>
    </citation>
    <scope>NUCLEOTIDE SEQUENCE [LARGE SCALE GENOMIC DNA]</scope>
    <source>
        <strain evidence="6 7">TFFH 294</strain>
    </source>
</reference>
<feature type="compositionally biased region" description="Polar residues" evidence="5">
    <location>
        <begin position="695"/>
        <end position="705"/>
    </location>
</feature>
<dbReference type="InParanoid" id="J4H523"/>
<dbReference type="HOGENOM" id="CLU_302696_0_0_1"/>
<dbReference type="STRING" id="599839.J4H523"/>
<dbReference type="PANTHER" id="PTHR15549:SF26">
    <property type="entry name" value="AXIAL BUDDING PATTERN PROTEIN 2-RELATED"/>
    <property type="match status" value="1"/>
</dbReference>
<feature type="region of interest" description="Disordered" evidence="5">
    <location>
        <begin position="972"/>
        <end position="1000"/>
    </location>
</feature>
<feature type="compositionally biased region" description="Low complexity" evidence="5">
    <location>
        <begin position="755"/>
        <end position="766"/>
    </location>
</feature>
<dbReference type="OrthoDB" id="3039272at2759"/>
<dbReference type="GO" id="GO:0016020">
    <property type="term" value="C:membrane"/>
    <property type="evidence" value="ECO:0007669"/>
    <property type="project" value="UniProtKB-SubCell"/>
</dbReference>
<evidence type="ECO:0000313" key="6">
    <source>
        <dbReference type="EMBL" id="CCM05989.1"/>
    </source>
</evidence>
<organism evidence="6 7">
    <name type="scientific">Fibroporia radiculosa</name>
    <dbReference type="NCBI Taxonomy" id="599839"/>
    <lineage>
        <taxon>Eukaryota</taxon>
        <taxon>Fungi</taxon>
        <taxon>Dikarya</taxon>
        <taxon>Basidiomycota</taxon>
        <taxon>Agaricomycotina</taxon>
        <taxon>Agaricomycetes</taxon>
        <taxon>Polyporales</taxon>
        <taxon>Fibroporiaceae</taxon>
        <taxon>Fibroporia</taxon>
    </lineage>
</organism>
<evidence type="ECO:0000256" key="3">
    <source>
        <dbReference type="ARBA" id="ARBA00022989"/>
    </source>
</evidence>
<evidence type="ECO:0000256" key="5">
    <source>
        <dbReference type="SAM" id="MobiDB-lite"/>
    </source>
</evidence>
<feature type="compositionally biased region" description="Acidic residues" evidence="5">
    <location>
        <begin position="717"/>
        <end position="727"/>
    </location>
</feature>
<feature type="compositionally biased region" description="Low complexity" evidence="5">
    <location>
        <begin position="1"/>
        <end position="187"/>
    </location>
</feature>
<evidence type="ECO:0000313" key="7">
    <source>
        <dbReference type="Proteomes" id="UP000006352"/>
    </source>
</evidence>
<evidence type="ECO:0000256" key="2">
    <source>
        <dbReference type="ARBA" id="ARBA00022692"/>
    </source>
</evidence>
<evidence type="ECO:0000256" key="4">
    <source>
        <dbReference type="ARBA" id="ARBA00023136"/>
    </source>
</evidence>
<dbReference type="AlphaFoldDB" id="J4H523"/>
<keyword evidence="7" id="KW-1185">Reference proteome</keyword>
<dbReference type="RefSeq" id="XP_012185272.1">
    <property type="nucleotide sequence ID" value="XM_012329882.1"/>
</dbReference>
<name>J4H523_9APHY</name>
<dbReference type="GO" id="GO:0071944">
    <property type="term" value="C:cell periphery"/>
    <property type="evidence" value="ECO:0007669"/>
    <property type="project" value="UniProtKB-ARBA"/>
</dbReference>
<dbReference type="PANTHER" id="PTHR15549">
    <property type="entry name" value="PAIRED IMMUNOGLOBULIN-LIKE TYPE 2 RECEPTOR"/>
    <property type="match status" value="1"/>
</dbReference>
<dbReference type="InterPro" id="IPR051694">
    <property type="entry name" value="Immunoregulatory_rcpt-like"/>
</dbReference>
<gene>
    <name evidence="6" type="ORF">FIBRA_08230</name>
</gene>